<name>A0A0F9W2X8_9ZZZZ</name>
<dbReference type="EMBL" id="LAZR01000015">
    <property type="protein sequence ID" value="KKO06583.1"/>
    <property type="molecule type" value="Genomic_DNA"/>
</dbReference>
<evidence type="ECO:0008006" key="3">
    <source>
        <dbReference type="Google" id="ProtNLM"/>
    </source>
</evidence>
<dbReference type="AlphaFoldDB" id="A0A0F9W2X8"/>
<evidence type="ECO:0000256" key="1">
    <source>
        <dbReference type="SAM" id="MobiDB-lite"/>
    </source>
</evidence>
<dbReference type="Pfam" id="PF10023">
    <property type="entry name" value="Aminopep"/>
    <property type="match status" value="1"/>
</dbReference>
<gene>
    <name evidence="2" type="ORF">LCGC14_0063910</name>
</gene>
<sequence length="379" mass="43591">MKWQGLGKTVVEMAALRWVILVIGLSLSGCATVEYVHQAWEGHRTVMQTSVPVTTILTDPVADPQLQARLAQALKARRFASDRLQLPDNPSYTRYSALPRPYVVWNLFVAPEFSVDPVEHCFLFAGCTAYKGYFDEQRTRQEARTWREKGMDVYVGGVPAYSTLGWYDDPLLSSMLHWDDAYVAELIFHELAHQLLFVRDDTAFNESFATFVGQEGMRQWRAAQGLEPADASIERQRQQFIELVQMTTRDLRQLYASEVDDQARRQAKAARFEQLRAEYRYLQDQHWAGDTRYDAWIDAELNNASLLPFGLYDQWVPAFERLFRQAGNDWDDFYQAVRKVAALDPKARQAQLERLSGRPPAPRPTQASRLGKLLDSKSR</sequence>
<dbReference type="InterPro" id="IPR014553">
    <property type="entry name" value="Aminopept"/>
</dbReference>
<reference evidence="2" key="1">
    <citation type="journal article" date="2015" name="Nature">
        <title>Complex archaea that bridge the gap between prokaryotes and eukaryotes.</title>
        <authorList>
            <person name="Spang A."/>
            <person name="Saw J.H."/>
            <person name="Jorgensen S.L."/>
            <person name="Zaremba-Niedzwiedzka K."/>
            <person name="Martijn J."/>
            <person name="Lind A.E."/>
            <person name="van Eijk R."/>
            <person name="Schleper C."/>
            <person name="Guy L."/>
            <person name="Ettema T.J."/>
        </authorList>
    </citation>
    <scope>NUCLEOTIDE SEQUENCE</scope>
</reference>
<evidence type="ECO:0000313" key="2">
    <source>
        <dbReference type="EMBL" id="KKO06583.1"/>
    </source>
</evidence>
<protein>
    <recommendedName>
        <fullName evidence="3">Aminopeptidase</fullName>
    </recommendedName>
</protein>
<dbReference type="PIRSF" id="PIRSF029285">
    <property type="entry name" value="Aminopept"/>
    <property type="match status" value="1"/>
</dbReference>
<proteinExistence type="predicted"/>
<feature type="region of interest" description="Disordered" evidence="1">
    <location>
        <begin position="352"/>
        <end position="379"/>
    </location>
</feature>
<organism evidence="2">
    <name type="scientific">marine sediment metagenome</name>
    <dbReference type="NCBI Taxonomy" id="412755"/>
    <lineage>
        <taxon>unclassified sequences</taxon>
        <taxon>metagenomes</taxon>
        <taxon>ecological metagenomes</taxon>
    </lineage>
</organism>
<comment type="caution">
    <text evidence="2">The sequence shown here is derived from an EMBL/GenBank/DDBJ whole genome shotgun (WGS) entry which is preliminary data.</text>
</comment>
<dbReference type="PROSITE" id="PS51257">
    <property type="entry name" value="PROKAR_LIPOPROTEIN"/>
    <property type="match status" value="1"/>
</dbReference>
<accession>A0A0F9W2X8</accession>